<evidence type="ECO:0000313" key="2">
    <source>
        <dbReference type="EMBL" id="TNN69137.1"/>
    </source>
</evidence>
<feature type="compositionally biased region" description="Basic and acidic residues" evidence="1">
    <location>
        <begin position="102"/>
        <end position="117"/>
    </location>
</feature>
<organism evidence="2 3">
    <name type="scientific">Liparis tanakae</name>
    <name type="common">Tanaka's snailfish</name>
    <dbReference type="NCBI Taxonomy" id="230148"/>
    <lineage>
        <taxon>Eukaryota</taxon>
        <taxon>Metazoa</taxon>
        <taxon>Chordata</taxon>
        <taxon>Craniata</taxon>
        <taxon>Vertebrata</taxon>
        <taxon>Euteleostomi</taxon>
        <taxon>Actinopterygii</taxon>
        <taxon>Neopterygii</taxon>
        <taxon>Teleostei</taxon>
        <taxon>Neoteleostei</taxon>
        <taxon>Acanthomorphata</taxon>
        <taxon>Eupercaria</taxon>
        <taxon>Perciformes</taxon>
        <taxon>Cottioidei</taxon>
        <taxon>Cottales</taxon>
        <taxon>Liparidae</taxon>
        <taxon>Liparis</taxon>
    </lineage>
</organism>
<name>A0A4Z2HTY3_9TELE</name>
<feature type="compositionally biased region" description="Polar residues" evidence="1">
    <location>
        <begin position="158"/>
        <end position="173"/>
    </location>
</feature>
<feature type="region of interest" description="Disordered" evidence="1">
    <location>
        <begin position="33"/>
        <end position="55"/>
    </location>
</feature>
<gene>
    <name evidence="2" type="ORF">EYF80_020604</name>
</gene>
<feature type="region of interest" description="Disordered" evidence="1">
    <location>
        <begin position="75"/>
        <end position="179"/>
    </location>
</feature>
<evidence type="ECO:0000313" key="3">
    <source>
        <dbReference type="Proteomes" id="UP000314294"/>
    </source>
</evidence>
<reference evidence="2 3" key="1">
    <citation type="submission" date="2019-03" db="EMBL/GenBank/DDBJ databases">
        <title>First draft genome of Liparis tanakae, snailfish: a comprehensive survey of snailfish specific genes.</title>
        <authorList>
            <person name="Kim W."/>
            <person name="Song I."/>
            <person name="Jeong J.-H."/>
            <person name="Kim D."/>
            <person name="Kim S."/>
            <person name="Ryu S."/>
            <person name="Song J.Y."/>
            <person name="Lee S.K."/>
        </authorList>
    </citation>
    <scope>NUCLEOTIDE SEQUENCE [LARGE SCALE GENOMIC DNA]</scope>
    <source>
        <tissue evidence="2">Muscle</tissue>
    </source>
</reference>
<accession>A0A4Z2HTY3</accession>
<dbReference type="AlphaFoldDB" id="A0A4Z2HTY3"/>
<sequence>MIKLKSSSSCSWKGTDEATVKYPSTARRCLRLRRPSENDGVGRNSHRVAACDEAKREEPSRTFTALYMSLASLESEKTRHAGKRFLSQGEEKESTEGADCLYSDRRGACHSRDDKQAGRVAGAVGKHPSGSGPGRDARSISSNQPTLDKPRSGLADTSYLQSESQTGGRTSPCCSAGPH</sequence>
<evidence type="ECO:0000256" key="1">
    <source>
        <dbReference type="SAM" id="MobiDB-lite"/>
    </source>
</evidence>
<proteinExistence type="predicted"/>
<dbReference type="Proteomes" id="UP000314294">
    <property type="component" value="Unassembled WGS sequence"/>
</dbReference>
<comment type="caution">
    <text evidence="2">The sequence shown here is derived from an EMBL/GenBank/DDBJ whole genome shotgun (WGS) entry which is preliminary data.</text>
</comment>
<protein>
    <submittedName>
        <fullName evidence="2">Uncharacterized protein</fullName>
    </submittedName>
</protein>
<keyword evidence="3" id="KW-1185">Reference proteome</keyword>
<dbReference type="EMBL" id="SRLO01000179">
    <property type="protein sequence ID" value="TNN69137.1"/>
    <property type="molecule type" value="Genomic_DNA"/>
</dbReference>